<evidence type="ECO:0000313" key="1">
    <source>
        <dbReference type="EMBL" id="ADV42378.1"/>
    </source>
</evidence>
<dbReference type="Proteomes" id="UP000008630">
    <property type="component" value="Chromosome"/>
</dbReference>
<reference evidence="1 2" key="2">
    <citation type="journal article" date="2011" name="Stand. Genomic Sci.">
        <title>Complete genome sequence of Bacteroides helcogenes type strain (P 36-108).</title>
        <authorList>
            <person name="Pati A."/>
            <person name="Gronow S."/>
            <person name="Zeytun A."/>
            <person name="Lapidus A."/>
            <person name="Nolan M."/>
            <person name="Hammon N."/>
            <person name="Deshpande S."/>
            <person name="Cheng J.F."/>
            <person name="Tapia R."/>
            <person name="Han C."/>
            <person name="Goodwin L."/>
            <person name="Pitluck S."/>
            <person name="Liolios K."/>
            <person name="Pagani I."/>
            <person name="Ivanova N."/>
            <person name="Mavromatis K."/>
            <person name="Chen A."/>
            <person name="Palaniappan K."/>
            <person name="Land M."/>
            <person name="Hauser L."/>
            <person name="Chang Y.J."/>
            <person name="Jeffries C.D."/>
            <person name="Detter J.C."/>
            <person name="Brambilla E."/>
            <person name="Rohde M."/>
            <person name="Goker M."/>
            <person name="Woyke T."/>
            <person name="Bristow J."/>
            <person name="Eisen J.A."/>
            <person name="Markowitz V."/>
            <person name="Hugenholtz P."/>
            <person name="Kyrpides N.C."/>
            <person name="Klenk H.P."/>
            <person name="Lucas S."/>
        </authorList>
    </citation>
    <scope>NUCLEOTIDE SEQUENCE [LARGE SCALE GENOMIC DNA]</scope>
    <source>
        <strain evidence="2">ATCC 35417 / DSM 20613 / JCM 6297 / CCUG 15421 / P 36-108</strain>
    </source>
</reference>
<name>E6SUG0_BACT6</name>
<evidence type="ECO:0000313" key="2">
    <source>
        <dbReference type="Proteomes" id="UP000008630"/>
    </source>
</evidence>
<gene>
    <name evidence="1" type="ordered locus">Bache_0349</name>
</gene>
<dbReference type="AlphaFoldDB" id="E6SUG0"/>
<sequence length="33" mass="4315">MLRYLYKFFLNYIYFIKQDIGCKYTIYFKYKNI</sequence>
<organism evidence="1 2">
    <name type="scientific">Bacteroides helcogenes (strain ATCC 35417 / DSM 20613 / JCM 6297 / CCUG 15421 / P 36-108)</name>
    <dbReference type="NCBI Taxonomy" id="693979"/>
    <lineage>
        <taxon>Bacteria</taxon>
        <taxon>Pseudomonadati</taxon>
        <taxon>Bacteroidota</taxon>
        <taxon>Bacteroidia</taxon>
        <taxon>Bacteroidales</taxon>
        <taxon>Bacteroidaceae</taxon>
        <taxon>Bacteroides</taxon>
    </lineage>
</organism>
<reference key="1">
    <citation type="submission" date="2010-11" db="EMBL/GenBank/DDBJ databases">
        <title>The complete genome of Bacteroides helcogenes P 36-108.</title>
        <authorList>
            <consortium name="US DOE Joint Genome Institute (JGI-PGF)"/>
            <person name="Lucas S."/>
            <person name="Copeland A."/>
            <person name="Lapidus A."/>
            <person name="Bruce D."/>
            <person name="Goodwin L."/>
            <person name="Pitluck S."/>
            <person name="Kyrpides N."/>
            <person name="Mavromatis K."/>
            <person name="Ivanova N."/>
            <person name="Zeytun A."/>
            <person name="Brettin T."/>
            <person name="Detter J.C."/>
            <person name="Tapia R."/>
            <person name="Han C."/>
            <person name="Land M."/>
            <person name="Hauser L."/>
            <person name="Markowitz V."/>
            <person name="Cheng J.-F."/>
            <person name="Hugenholtz P."/>
            <person name="Woyke T."/>
            <person name="Wu D."/>
            <person name="Gronow S."/>
            <person name="Wellnitz S."/>
            <person name="Brambilla E."/>
            <person name="Klenk H.-P."/>
            <person name="Eisen J.A."/>
        </authorList>
    </citation>
    <scope>NUCLEOTIDE SEQUENCE</scope>
    <source>
        <strain>P 36-108</strain>
    </source>
</reference>
<keyword evidence="2" id="KW-1185">Reference proteome</keyword>
<accession>E6SUG0</accession>
<dbReference type="KEGG" id="bhl:Bache_0349"/>
<protein>
    <submittedName>
        <fullName evidence="1">Uncharacterized protein</fullName>
    </submittedName>
</protein>
<dbReference type="EMBL" id="CP002352">
    <property type="protein sequence ID" value="ADV42378.1"/>
    <property type="molecule type" value="Genomic_DNA"/>
</dbReference>
<proteinExistence type="predicted"/>
<dbReference type="HOGENOM" id="CLU_3380604_0_0_10"/>
<dbReference type="STRING" id="693979.Bache_0349"/>